<evidence type="ECO:0000256" key="1">
    <source>
        <dbReference type="SAM" id="SignalP"/>
    </source>
</evidence>
<evidence type="ECO:0000313" key="4">
    <source>
        <dbReference type="Proteomes" id="UP000033067"/>
    </source>
</evidence>
<feature type="signal peptide" evidence="1">
    <location>
        <begin position="1"/>
        <end position="22"/>
    </location>
</feature>
<dbReference type="GO" id="GO:0016020">
    <property type="term" value="C:membrane"/>
    <property type="evidence" value="ECO:0007669"/>
    <property type="project" value="InterPro"/>
</dbReference>
<dbReference type="RefSeq" id="WP_052629669.1">
    <property type="nucleotide sequence ID" value="NZ_CP011144.1"/>
</dbReference>
<dbReference type="Pfam" id="PF13609">
    <property type="entry name" value="Porin_4"/>
    <property type="match status" value="1"/>
</dbReference>
<sequence length="376" mass="40522">MNTKHFPAVALLALAVAPVAQAEVTFNGFGQVVAGATLDDGSRVSGLSYDDRISFDPESLFALQATATLGDRADAIAQVVARGDEGYEPEFAWAYLRYRFSSSWSVQAGRQRTPYFHYSDYLEVGAAYPFMRVPLGVYNLPYSNYNGVNLIGSRHFDKWSLRTQLIYGTVDEEQDGLHVEVRDQAGATFEAQYDEWLSLRASYVVGEASVQVDAAEPLIAAVMAVSPRAGAALAFDRDDASFLGLSAEINRGGATVGVEYTDIDYGDNYIGGQKAVAVNAAYRAGDWTPYASWSRSRTEPDATVLGLLPVPPAHPLYQMVAGLLASQGGDKKYTSVGVRYDVNANVAVKADYTRFKSTVAAGSDADLVAAGVVFTF</sequence>
<feature type="domain" description="Porin" evidence="2">
    <location>
        <begin position="8"/>
        <end position="357"/>
    </location>
</feature>
<dbReference type="AlphaFoldDB" id="A0A0E3YYW8"/>
<accession>A0A0E3YYW8</accession>
<protein>
    <recommendedName>
        <fullName evidence="2">Porin domain-containing protein</fullName>
    </recommendedName>
</protein>
<dbReference type="InterPro" id="IPR023614">
    <property type="entry name" value="Porin_dom_sf"/>
</dbReference>
<keyword evidence="1" id="KW-0732">Signal</keyword>
<dbReference type="KEGG" id="psuw:WQ53_01365"/>
<proteinExistence type="predicted"/>
<dbReference type="GO" id="GO:0015288">
    <property type="term" value="F:porin activity"/>
    <property type="evidence" value="ECO:0007669"/>
    <property type="project" value="InterPro"/>
</dbReference>
<evidence type="ECO:0000259" key="2">
    <source>
        <dbReference type="Pfam" id="PF13609"/>
    </source>
</evidence>
<dbReference type="EMBL" id="CP011144">
    <property type="protein sequence ID" value="AKC85614.1"/>
    <property type="molecule type" value="Genomic_DNA"/>
</dbReference>
<dbReference type="InterPro" id="IPR033900">
    <property type="entry name" value="Gram_neg_porin_domain"/>
</dbReference>
<name>A0A0E3YYW8_9GAMM</name>
<reference evidence="3 4" key="1">
    <citation type="journal article" date="2015" name="Genome Announc.">
        <title>Complete Genome Sequence of Pseudoxanthomonas suwonensis Strain J1, a Cellulose-Degrading Bacterium Isolated from Leaf- and Wood-Enriched Soil.</title>
        <authorList>
            <person name="Hou L."/>
            <person name="Jiang J."/>
            <person name="Xu Z."/>
            <person name="Zhou Y."/>
            <person name="Leung F.C."/>
        </authorList>
    </citation>
    <scope>NUCLEOTIDE SEQUENCE [LARGE SCALE GENOMIC DNA]</scope>
    <source>
        <strain evidence="3 4">J1</strain>
    </source>
</reference>
<dbReference type="Proteomes" id="UP000033067">
    <property type="component" value="Chromosome"/>
</dbReference>
<dbReference type="Gene3D" id="2.40.160.10">
    <property type="entry name" value="Porin"/>
    <property type="match status" value="1"/>
</dbReference>
<dbReference type="SUPFAM" id="SSF56935">
    <property type="entry name" value="Porins"/>
    <property type="match status" value="1"/>
</dbReference>
<gene>
    <name evidence="3" type="ORF">WQ53_01365</name>
</gene>
<dbReference type="PATRIC" id="fig|314722.6.peg.285"/>
<feature type="chain" id="PRO_5002416074" description="Porin domain-containing protein" evidence="1">
    <location>
        <begin position="23"/>
        <end position="376"/>
    </location>
</feature>
<evidence type="ECO:0000313" key="3">
    <source>
        <dbReference type="EMBL" id="AKC85614.1"/>
    </source>
</evidence>
<keyword evidence="4" id="KW-1185">Reference proteome</keyword>
<organism evidence="3 4">
    <name type="scientific">Pseudoxanthomonas suwonensis</name>
    <dbReference type="NCBI Taxonomy" id="314722"/>
    <lineage>
        <taxon>Bacteria</taxon>
        <taxon>Pseudomonadati</taxon>
        <taxon>Pseudomonadota</taxon>
        <taxon>Gammaproteobacteria</taxon>
        <taxon>Lysobacterales</taxon>
        <taxon>Lysobacteraceae</taxon>
        <taxon>Pseudoxanthomonas</taxon>
    </lineage>
</organism>
<dbReference type="OrthoDB" id="197869at2"/>